<evidence type="ECO:0000259" key="2">
    <source>
        <dbReference type="SMART" id="SM01131"/>
    </source>
</evidence>
<evidence type="ECO:0000313" key="3">
    <source>
        <dbReference type="Proteomes" id="UP001652582"/>
    </source>
</evidence>
<evidence type="ECO:0000313" key="4">
    <source>
        <dbReference type="RefSeq" id="XP_052746043.1"/>
    </source>
</evidence>
<dbReference type="PANTHER" id="PTHR12112">
    <property type="entry name" value="BNIP - RELATED"/>
    <property type="match status" value="1"/>
</dbReference>
<comment type="similarity">
    <text evidence="1">Belongs to the PPase class C family. Prune subfamily.</text>
</comment>
<dbReference type="SMART" id="SM01131">
    <property type="entry name" value="DHHA2"/>
    <property type="match status" value="1"/>
</dbReference>
<reference evidence="4" key="1">
    <citation type="submission" date="2025-08" db="UniProtKB">
        <authorList>
            <consortium name="RefSeq"/>
        </authorList>
    </citation>
    <scope>IDENTIFICATION</scope>
</reference>
<dbReference type="GeneID" id="128199661"/>
<dbReference type="InterPro" id="IPR038222">
    <property type="entry name" value="DHHA2_dom_sf"/>
</dbReference>
<dbReference type="Proteomes" id="UP001652582">
    <property type="component" value="Chromosome 27"/>
</dbReference>
<dbReference type="Pfam" id="PF02833">
    <property type="entry name" value="DHHA2"/>
    <property type="match status" value="1"/>
</dbReference>
<organism evidence="3 4">
    <name type="scientific">Bicyclus anynana</name>
    <name type="common">Squinting bush brown butterfly</name>
    <dbReference type="NCBI Taxonomy" id="110368"/>
    <lineage>
        <taxon>Eukaryota</taxon>
        <taxon>Metazoa</taxon>
        <taxon>Ecdysozoa</taxon>
        <taxon>Arthropoda</taxon>
        <taxon>Hexapoda</taxon>
        <taxon>Insecta</taxon>
        <taxon>Pterygota</taxon>
        <taxon>Neoptera</taxon>
        <taxon>Endopterygota</taxon>
        <taxon>Lepidoptera</taxon>
        <taxon>Glossata</taxon>
        <taxon>Ditrysia</taxon>
        <taxon>Papilionoidea</taxon>
        <taxon>Nymphalidae</taxon>
        <taxon>Satyrinae</taxon>
        <taxon>Satyrini</taxon>
        <taxon>Mycalesina</taxon>
        <taxon>Bicyclus</taxon>
    </lineage>
</organism>
<dbReference type="InterPro" id="IPR038763">
    <property type="entry name" value="DHH_sf"/>
</dbReference>
<gene>
    <name evidence="4" type="primary">LOC128199661</name>
</gene>
<name>A0ABM3M3H9_BICAN</name>
<dbReference type="Gene3D" id="3.90.1640.10">
    <property type="entry name" value="inorganic pyrophosphatase (n-terminal core)"/>
    <property type="match status" value="1"/>
</dbReference>
<dbReference type="InterPro" id="IPR004097">
    <property type="entry name" value="DHHA2"/>
</dbReference>
<evidence type="ECO:0000256" key="1">
    <source>
        <dbReference type="ARBA" id="ARBA00010331"/>
    </source>
</evidence>
<feature type="domain" description="DHHA2" evidence="2">
    <location>
        <begin position="247"/>
        <end position="383"/>
    </location>
</feature>
<keyword evidence="3" id="KW-1185">Reference proteome</keyword>
<protein>
    <submittedName>
        <fullName evidence="4">Exopolyphosphatase PRUNE1 isoform X1</fullName>
    </submittedName>
</protein>
<dbReference type="PANTHER" id="PTHR12112:SF39">
    <property type="entry name" value="EG:152A3.5 PROTEIN (FBGN0003116_PN PROTEIN)"/>
    <property type="match status" value="1"/>
</dbReference>
<dbReference type="Gene3D" id="3.10.310.20">
    <property type="entry name" value="DHHA2 domain"/>
    <property type="match status" value="1"/>
</dbReference>
<dbReference type="RefSeq" id="XP_052746043.1">
    <property type="nucleotide sequence ID" value="XM_052890083.1"/>
</dbReference>
<sequence>MEEYFASTPSKLKTNDYSSITLVLGNESCDLDSAVSAIVYAVFLHWQHNTFKGKVCTASKRTDDCKEDIFVPILDVNREDFPLKTEVVFALAGHEIYDKDLVFSNDIDMTKLMSEGKAKVTLVDHHTLASKYNHLAPYVTEIIDHRPLDRTYWTYNEDVRSTIELVGSCCTLVAQRIRDLSALVGLNGEFFTLYPDMTDLLYSCIVLDTVNFSKEVNKATQHDVEIVNFLEDLLNIDQREEQRKAKVDRLLEARRNVSQLTAAQLLRKDLKIFEDILVPSFPVLVKEFLSKPDSLEAVTEALSSRKCSLGLLLGMDLRGGHQRDCAVISPDDKLAKAFAIFLQEWSSPSFELVSELGVNHYYFKQMNLSAFRKQYVPAITEFLYYYKE</sequence>
<accession>A0ABM3M3H9</accession>
<proteinExistence type="inferred from homology"/>
<dbReference type="SUPFAM" id="SSF64182">
    <property type="entry name" value="DHH phosphoesterases"/>
    <property type="match status" value="1"/>
</dbReference>